<dbReference type="CDD" id="cd18870">
    <property type="entry name" value="NUDIX_AcylCoAdiphos_Nudt19"/>
    <property type="match status" value="1"/>
</dbReference>
<dbReference type="GO" id="GO:0016887">
    <property type="term" value="F:ATP hydrolysis activity"/>
    <property type="evidence" value="ECO:0007669"/>
    <property type="project" value="InterPro"/>
</dbReference>
<dbReference type="Gene3D" id="3.40.50.300">
    <property type="entry name" value="P-loop containing nucleotide triphosphate hydrolases"/>
    <property type="match status" value="1"/>
</dbReference>
<dbReference type="Pfam" id="PF00004">
    <property type="entry name" value="AAA"/>
    <property type="match status" value="1"/>
</dbReference>
<feature type="compositionally biased region" description="Basic and acidic residues" evidence="1">
    <location>
        <begin position="417"/>
        <end position="435"/>
    </location>
</feature>
<accession>A0A446B5B4</accession>
<gene>
    <name evidence="3" type="ORF">TT172_LOCUS88</name>
</gene>
<proteinExistence type="predicted"/>
<organism evidence="3 4">
    <name type="scientific">Thermothielavioides terrestris</name>
    <dbReference type="NCBI Taxonomy" id="2587410"/>
    <lineage>
        <taxon>Eukaryota</taxon>
        <taxon>Fungi</taxon>
        <taxon>Dikarya</taxon>
        <taxon>Ascomycota</taxon>
        <taxon>Pezizomycotina</taxon>
        <taxon>Sordariomycetes</taxon>
        <taxon>Sordariomycetidae</taxon>
        <taxon>Sordariales</taxon>
        <taxon>Chaetomiaceae</taxon>
        <taxon>Thermothielavioides</taxon>
    </lineage>
</organism>
<sequence length="1108" mass="122923">MPAQGQGQGPTGGIAGEKKAKKPPAAPRPSSSVLLISPTNQVLLLHRVHTSSAFASAHVFPGGNLSAYHDGPLPAPDSPLLHEDGPAYRLAAIRETFEESGILLAKKAGSSRDQGLLHVPDDVREAGRKQVHGNKIRFTEWLEGLGGEPDVDNLIPFTRWITPPGQPRRFTTQMYLYMLPLSPEALPASEVLQQRQTIIPTPTADGGLEHTAATFDDAAAWLARARAGEIILFPPQFYLLHLVAGFLRSSLAPPALSPSSSSTPPHRPPTEQDYQAQRAALLAFLARTPTTTTTPAPSDSNNSADSTAQIPWARKVISPTALFARRRDGRVVLGLDRPGPELRGTGRGGDAERVVLVRFAEGGRPREVEVRLRREVVLEEEREASRSVAMAPGILSEVSPAGETGQAFKILAVNDKPLKNGDEKPANGVSAKEDNGPPVEVNGEARSDDKTEVESSSGSETSEDAPQDQTMKCEIKPLDRRYNDDDEIYFTERKAEVEKPKQKDWWRMFAFCLVRKYNSDNELQGHSLYVNPQPLRQLLADVIGNYPGDPIDVDDVQIEAPYSSLFHYRAQLETEGFKRFADDPESLEHLKLLLNWIKTHFELEIAAYERCTTQGQKVIAYDCAWTLFPPGTIVYCKLLTQNRAFRVHSKWYDTNELSPSLNLLAEFVDFDGHRLGTRRIELSISKYPGTRELGELSVIPLDLLDDAEDVREELLARGRKFGSYVGQNLLAYNGIAIKKMPDGYARFSVTGRVMIDCKTYHRMEPNDSFVVTSGESSRMERSRKKALAQLSFAGADGTPQFDRLSDEDAMLTNATVRGYSFTAKRFLEFFVEDLSEIEWNSRCFEDLVLDPAIKKTVQALVSTHAQKRDTFDDIVKGKGMGLVCVLHGPPGVGKTLTAECVAELVRRPLYMVSSGDLGITSAELDRSLSRIMDMAATWRAVLLIDEADVFLERRSLHDLHRNAMVSVFLRVLEYYSGILFLTTNRVTTFDDAFKSRIHIPIRYTELSVDSRRQIWRNFCRKVPGGVDIDEKGLATLAEADLNGRQIKNAIKAAESLAAFDGVRLDLKQLLQITKIQAMFESDLTSLSGVDYTAPGASKKDAESRNMFL</sequence>
<feature type="compositionally biased region" description="Basic and acidic residues" evidence="1">
    <location>
        <begin position="443"/>
        <end position="453"/>
    </location>
</feature>
<feature type="region of interest" description="Disordered" evidence="1">
    <location>
        <begin position="417"/>
        <end position="475"/>
    </location>
</feature>
<dbReference type="InterPro" id="IPR054289">
    <property type="entry name" value="DUF7025"/>
</dbReference>
<evidence type="ECO:0000259" key="2">
    <source>
        <dbReference type="PROSITE" id="PS51462"/>
    </source>
</evidence>
<dbReference type="SUPFAM" id="SSF52540">
    <property type="entry name" value="P-loop containing nucleoside triphosphate hydrolases"/>
    <property type="match status" value="1"/>
</dbReference>
<dbReference type="EMBL" id="OUUZ01000001">
    <property type="protein sequence ID" value="SPQ17669.1"/>
    <property type="molecule type" value="Genomic_DNA"/>
</dbReference>
<dbReference type="InterPro" id="IPR015797">
    <property type="entry name" value="NUDIX_hydrolase-like_dom_sf"/>
</dbReference>
<evidence type="ECO:0000256" key="1">
    <source>
        <dbReference type="SAM" id="MobiDB-lite"/>
    </source>
</evidence>
<feature type="region of interest" description="Disordered" evidence="1">
    <location>
        <begin position="253"/>
        <end position="273"/>
    </location>
</feature>
<protein>
    <submittedName>
        <fullName evidence="3">B9370810-d649-4c30-85c3-526dc879ce04</fullName>
    </submittedName>
</protein>
<dbReference type="SUPFAM" id="SSF55811">
    <property type="entry name" value="Nudix"/>
    <property type="match status" value="1"/>
</dbReference>
<dbReference type="PANTHER" id="PTHR46411">
    <property type="entry name" value="FAMILY ATPASE, PUTATIVE-RELATED"/>
    <property type="match status" value="1"/>
</dbReference>
<feature type="compositionally biased region" description="Gly residues" evidence="1">
    <location>
        <begin position="1"/>
        <end position="15"/>
    </location>
</feature>
<evidence type="ECO:0000313" key="4">
    <source>
        <dbReference type="Proteomes" id="UP000289323"/>
    </source>
</evidence>
<evidence type="ECO:0000313" key="3">
    <source>
        <dbReference type="EMBL" id="SPQ17669.1"/>
    </source>
</evidence>
<reference evidence="3 4" key="1">
    <citation type="submission" date="2018-04" db="EMBL/GenBank/DDBJ databases">
        <authorList>
            <person name="Huttner S."/>
            <person name="Dainat J."/>
        </authorList>
    </citation>
    <scope>NUCLEOTIDE SEQUENCE [LARGE SCALE GENOMIC DNA]</scope>
</reference>
<dbReference type="InterPro" id="IPR003593">
    <property type="entry name" value="AAA+_ATPase"/>
</dbReference>
<dbReference type="CDD" id="cd19481">
    <property type="entry name" value="RecA-like_protease"/>
    <property type="match status" value="1"/>
</dbReference>
<dbReference type="Pfam" id="PF22942">
    <property type="entry name" value="DUF7025"/>
    <property type="match status" value="1"/>
</dbReference>
<name>A0A446B5B4_9PEZI</name>
<dbReference type="GO" id="GO:0005524">
    <property type="term" value="F:ATP binding"/>
    <property type="evidence" value="ECO:0007669"/>
    <property type="project" value="InterPro"/>
</dbReference>
<dbReference type="InterPro" id="IPR027417">
    <property type="entry name" value="P-loop_NTPase"/>
</dbReference>
<feature type="region of interest" description="Disordered" evidence="1">
    <location>
        <begin position="1"/>
        <end position="33"/>
    </location>
</feature>
<dbReference type="PROSITE" id="PS51462">
    <property type="entry name" value="NUDIX"/>
    <property type="match status" value="1"/>
</dbReference>
<dbReference type="SMART" id="SM00382">
    <property type="entry name" value="AAA"/>
    <property type="match status" value="1"/>
</dbReference>
<feature type="compositionally biased region" description="Low complexity" evidence="1">
    <location>
        <begin position="253"/>
        <end position="264"/>
    </location>
</feature>
<feature type="domain" description="Nudix hydrolase" evidence="2">
    <location>
        <begin position="26"/>
        <end position="180"/>
    </location>
</feature>
<dbReference type="Proteomes" id="UP000289323">
    <property type="component" value="Unassembled WGS sequence"/>
</dbReference>
<dbReference type="PANTHER" id="PTHR46411:SF2">
    <property type="entry name" value="AAA+ ATPASE DOMAIN-CONTAINING PROTEIN"/>
    <property type="match status" value="1"/>
</dbReference>
<dbReference type="InterPro" id="IPR003959">
    <property type="entry name" value="ATPase_AAA_core"/>
</dbReference>
<dbReference type="Gene3D" id="3.90.79.10">
    <property type="entry name" value="Nucleoside Triphosphate Pyrophosphohydrolase"/>
    <property type="match status" value="1"/>
</dbReference>
<dbReference type="InterPro" id="IPR000086">
    <property type="entry name" value="NUDIX_hydrolase_dom"/>
</dbReference>
<dbReference type="AlphaFoldDB" id="A0A446B5B4"/>